<feature type="domain" description="Peptidase M16 N-terminal" evidence="10">
    <location>
        <begin position="260"/>
        <end position="364"/>
    </location>
</feature>
<dbReference type="Pfam" id="PF05193">
    <property type="entry name" value="Peptidase_M16_C"/>
    <property type="match status" value="1"/>
</dbReference>
<keyword evidence="6" id="KW-0862">Zinc</keyword>
<dbReference type="Proteomes" id="UP000095192">
    <property type="component" value="Unassembled WGS sequence"/>
</dbReference>
<evidence type="ECO:0000313" key="12">
    <source>
        <dbReference type="EMBL" id="OEH78212.1"/>
    </source>
</evidence>
<evidence type="ECO:0000256" key="7">
    <source>
        <dbReference type="ARBA" id="ARBA00023049"/>
    </source>
</evidence>
<comment type="caution">
    <text evidence="12">The sequence shown here is derived from an EMBL/GenBank/DDBJ whole genome shotgun (WGS) entry which is preliminary data.</text>
</comment>
<evidence type="ECO:0000256" key="3">
    <source>
        <dbReference type="ARBA" id="ARBA00022670"/>
    </source>
</evidence>
<keyword evidence="8" id="KW-0496">Mitochondrion</keyword>
<evidence type="ECO:0000313" key="13">
    <source>
        <dbReference type="Proteomes" id="UP000095192"/>
    </source>
</evidence>
<dbReference type="FunCoup" id="A0A1D3D435">
    <property type="interactions" value="266"/>
</dbReference>
<comment type="cofactor">
    <cofactor evidence="1">
        <name>Zn(2+)</name>
        <dbReference type="ChEBI" id="CHEBI:29105"/>
    </cofactor>
</comment>
<dbReference type="VEuPathDB" id="ToxoDB:cyc_06120"/>
<protein>
    <submittedName>
        <fullName evidence="12">Mitochondrial-processing peptidase beta</fullName>
    </submittedName>
</protein>
<keyword evidence="5" id="KW-0378">Hydrolase</keyword>
<dbReference type="VEuPathDB" id="ToxoDB:LOC34620253"/>
<dbReference type="GO" id="GO:0046872">
    <property type="term" value="F:metal ion binding"/>
    <property type="evidence" value="ECO:0007669"/>
    <property type="project" value="UniProtKB-KW"/>
</dbReference>
<dbReference type="Pfam" id="PF00675">
    <property type="entry name" value="Peptidase_M16"/>
    <property type="match status" value="1"/>
</dbReference>
<dbReference type="InterPro" id="IPR050361">
    <property type="entry name" value="MPP/UQCRC_Complex"/>
</dbReference>
<evidence type="ECO:0000256" key="4">
    <source>
        <dbReference type="ARBA" id="ARBA00022723"/>
    </source>
</evidence>
<evidence type="ECO:0000256" key="9">
    <source>
        <dbReference type="SAM" id="MobiDB-lite"/>
    </source>
</evidence>
<keyword evidence="4" id="KW-0479">Metal-binding</keyword>
<evidence type="ECO:0000256" key="6">
    <source>
        <dbReference type="ARBA" id="ARBA00022833"/>
    </source>
</evidence>
<organism evidence="12 13">
    <name type="scientific">Cyclospora cayetanensis</name>
    <dbReference type="NCBI Taxonomy" id="88456"/>
    <lineage>
        <taxon>Eukaryota</taxon>
        <taxon>Sar</taxon>
        <taxon>Alveolata</taxon>
        <taxon>Apicomplexa</taxon>
        <taxon>Conoidasida</taxon>
        <taxon>Coccidia</taxon>
        <taxon>Eucoccidiorida</taxon>
        <taxon>Eimeriorina</taxon>
        <taxon>Eimeriidae</taxon>
        <taxon>Cyclospora</taxon>
    </lineage>
</organism>
<dbReference type="AlphaFoldDB" id="A0A1D3D435"/>
<dbReference type="GO" id="GO:0006508">
    <property type="term" value="P:proteolysis"/>
    <property type="evidence" value="ECO:0007669"/>
    <property type="project" value="UniProtKB-KW"/>
</dbReference>
<dbReference type="Gene3D" id="3.30.830.10">
    <property type="entry name" value="Metalloenzyme, LuxS/M16 peptidase-like"/>
    <property type="match status" value="2"/>
</dbReference>
<evidence type="ECO:0000259" key="10">
    <source>
        <dbReference type="Pfam" id="PF00675"/>
    </source>
</evidence>
<sequence>MSNDSGSIEAPGERREPLNNAPANVGSWATCPELPPYAKNQKTPTARLGPGGYRLNTRPLGFGSADGRQCKYSQTQVAHLNATSSQHRVLCAWLGDFNIGPVQHGVVECMIWLSQSEVRMQPQLRAVEVSVLEGAMKKQLVVSFTAITSCIMGWVEFELQYGEAKSLCDRLSSARREHGSKSSGRLSSCSRSPFTSLAAAAAQRAPAAAIGDIRAAAVAERKGSVPLSAFNQPSAELTELPNGIRVASQRLPFSDTITAGGTKRRSRIQLEQEIENMGAHLNAYTSREQTVYYAKAFKKDLSQCLDILSDILLNSTMDPEAMEVEKRVILREMEEVEKQTEEVIFDRLHMTAFRDSPLGFTILGSAENIQNMKREDIVDYILRNYTGNRMVVAAAGDINHKELVEHVQKYFASVPVAKKQSIVVPDERPFFCGSELIYRDDDMGPIAHVAVGFEDCVAFMLMQSIIGSYRKHDEGIVPGKLSANSTIRNISTKMQTGCAEMFSAFNTCYRDTGLFGFYAQCDEVAVEHCVLELMHGITSLSYSVTDEEVERAKAQLTTQLLGHLDSTTAVAEDLGRQILVYGRHIPTAEFLTRLNAIDADEIKRVAWKYLHDREVAVSAMGPLHGMPQLIDIRRATYWLRY</sequence>
<dbReference type="PANTHER" id="PTHR11851">
    <property type="entry name" value="METALLOPROTEASE"/>
    <property type="match status" value="1"/>
</dbReference>
<gene>
    <name evidence="12" type="ORF">cyc_06120</name>
</gene>
<accession>A0A1D3D435</accession>
<reference evidence="12 13" key="1">
    <citation type="journal article" date="2016" name="BMC Genomics">
        <title>Comparative genomics reveals Cyclospora cayetanensis possesses coccidia-like metabolism and invasion components but unique surface antigens.</title>
        <authorList>
            <person name="Liu S."/>
            <person name="Wang L."/>
            <person name="Zheng H."/>
            <person name="Xu Z."/>
            <person name="Roellig D.M."/>
            <person name="Li N."/>
            <person name="Frace M.A."/>
            <person name="Tang K."/>
            <person name="Arrowood M.J."/>
            <person name="Moss D.M."/>
            <person name="Zhang L."/>
            <person name="Feng Y."/>
            <person name="Xiao L."/>
        </authorList>
    </citation>
    <scope>NUCLEOTIDE SEQUENCE [LARGE SCALE GENOMIC DNA]</scope>
    <source>
        <strain evidence="12 13">CHN_HEN01</strain>
    </source>
</reference>
<feature type="region of interest" description="Disordered" evidence="9">
    <location>
        <begin position="1"/>
        <end position="53"/>
    </location>
</feature>
<dbReference type="GO" id="GO:0005739">
    <property type="term" value="C:mitochondrion"/>
    <property type="evidence" value="ECO:0007669"/>
    <property type="project" value="UniProtKB-SubCell"/>
</dbReference>
<evidence type="ECO:0000256" key="5">
    <source>
        <dbReference type="ARBA" id="ARBA00022801"/>
    </source>
</evidence>
<dbReference type="GO" id="GO:0008237">
    <property type="term" value="F:metallopeptidase activity"/>
    <property type="evidence" value="ECO:0007669"/>
    <property type="project" value="UniProtKB-KW"/>
</dbReference>
<dbReference type="InterPro" id="IPR011765">
    <property type="entry name" value="Pept_M16_N"/>
</dbReference>
<evidence type="ECO:0000256" key="1">
    <source>
        <dbReference type="ARBA" id="ARBA00001947"/>
    </source>
</evidence>
<evidence type="ECO:0000256" key="2">
    <source>
        <dbReference type="ARBA" id="ARBA00004173"/>
    </source>
</evidence>
<dbReference type="EMBL" id="JROU02000820">
    <property type="protein sequence ID" value="OEH78212.1"/>
    <property type="molecule type" value="Genomic_DNA"/>
</dbReference>
<keyword evidence="3" id="KW-0645">Protease</keyword>
<keyword evidence="7" id="KW-0482">Metalloprotease</keyword>
<feature type="domain" description="Peptidase M16 C-terminal" evidence="11">
    <location>
        <begin position="372"/>
        <end position="556"/>
    </location>
</feature>
<evidence type="ECO:0000256" key="8">
    <source>
        <dbReference type="ARBA" id="ARBA00023128"/>
    </source>
</evidence>
<keyword evidence="13" id="KW-1185">Reference proteome</keyword>
<dbReference type="PANTHER" id="PTHR11851:SF149">
    <property type="entry name" value="GH01077P"/>
    <property type="match status" value="1"/>
</dbReference>
<dbReference type="SUPFAM" id="SSF63411">
    <property type="entry name" value="LuxS/MPP-like metallohydrolase"/>
    <property type="match status" value="2"/>
</dbReference>
<dbReference type="InParanoid" id="A0A1D3D435"/>
<comment type="subcellular location">
    <subcellularLocation>
        <location evidence="2">Mitochondrion</location>
    </subcellularLocation>
</comment>
<dbReference type="InterPro" id="IPR011249">
    <property type="entry name" value="Metalloenz_LuxS/M16"/>
</dbReference>
<proteinExistence type="predicted"/>
<name>A0A1D3D435_9EIME</name>
<evidence type="ECO:0000259" key="11">
    <source>
        <dbReference type="Pfam" id="PF05193"/>
    </source>
</evidence>
<dbReference type="InterPro" id="IPR007863">
    <property type="entry name" value="Peptidase_M16_C"/>
</dbReference>